<sequence>MGRLRLSNLDKLVSDATGYKSYWNKTINSAKLSIFGPKSGLQWLNKKISLDEQLISLLDYVGDEEWLKPLQGPSRTRWYWPSKYLHMDFTLRHYLAMQISRFKKREDDPTIINLWNTVVKFSSQKDSIRSFLNSVDSNTFSNSITIQDTFCLYYLIFRESPLSFTPDFDFNSKFEDPKYVPFARYALKPLEENFNHSYGLHTSKENRADTFNRNLKLLIKNDPSLAEVLKSRNRFVDLLYLRRRNYYLDKVTRKKKISEIKQKYKSHFLEHPDQKKIWPDSKGIHQHKWPQI</sequence>
<keyword evidence="2" id="KW-1185">Reference proteome</keyword>
<dbReference type="RefSeq" id="XP_009691200.1">
    <property type="nucleotide sequence ID" value="XM_009692905.1"/>
</dbReference>
<proteinExistence type="predicted"/>
<protein>
    <submittedName>
        <fullName evidence="1">Uncharacterized protein</fullName>
    </submittedName>
</protein>
<dbReference type="KEGG" id="tot:TOT_030000160"/>
<dbReference type="eggNOG" id="ENOG502SSF5">
    <property type="taxonomic scope" value="Eukaryota"/>
</dbReference>
<reference evidence="1 2" key="1">
    <citation type="journal article" date="2012" name="MBio">
        <title>Comparative genome analysis of three eukaryotic parasites with differing abilities to transform leukocytes reveals key mediators of Theileria-induced leukocyte transformation.</title>
        <authorList>
            <person name="Hayashida K."/>
            <person name="Hara Y."/>
            <person name="Abe T."/>
            <person name="Yamasaki C."/>
            <person name="Toyoda A."/>
            <person name="Kosuge T."/>
            <person name="Suzuki Y."/>
            <person name="Sato Y."/>
            <person name="Kawashima S."/>
            <person name="Katayama T."/>
            <person name="Wakaguri H."/>
            <person name="Inoue N."/>
            <person name="Homma K."/>
            <person name="Tada-Umezaki M."/>
            <person name="Yagi Y."/>
            <person name="Fujii Y."/>
            <person name="Habara T."/>
            <person name="Kanehisa M."/>
            <person name="Watanabe H."/>
            <person name="Ito K."/>
            <person name="Gojobori T."/>
            <person name="Sugawara H."/>
            <person name="Imanishi T."/>
            <person name="Weir W."/>
            <person name="Gardner M."/>
            <person name="Pain A."/>
            <person name="Shiels B."/>
            <person name="Hattori M."/>
            <person name="Nene V."/>
            <person name="Sugimoto C."/>
        </authorList>
    </citation>
    <scope>NUCLEOTIDE SEQUENCE [LARGE SCALE GENOMIC DNA]</scope>
    <source>
        <strain evidence="1 2">Shintoku</strain>
    </source>
</reference>
<organism evidence="1 2">
    <name type="scientific">Theileria orientalis strain Shintoku</name>
    <dbReference type="NCBI Taxonomy" id="869250"/>
    <lineage>
        <taxon>Eukaryota</taxon>
        <taxon>Sar</taxon>
        <taxon>Alveolata</taxon>
        <taxon>Apicomplexa</taxon>
        <taxon>Aconoidasida</taxon>
        <taxon>Piroplasmida</taxon>
        <taxon>Theileriidae</taxon>
        <taxon>Theileria</taxon>
    </lineage>
</organism>
<dbReference type="EMBL" id="AP011948">
    <property type="protein sequence ID" value="BAM40899.1"/>
    <property type="molecule type" value="Genomic_DNA"/>
</dbReference>
<dbReference type="AlphaFoldDB" id="J4DPL2"/>
<evidence type="ECO:0000313" key="2">
    <source>
        <dbReference type="Proteomes" id="UP000003786"/>
    </source>
</evidence>
<name>J4DPL2_THEOR</name>
<gene>
    <name evidence="1" type="ORF">TOT_030000160</name>
</gene>
<accession>J4DPL2</accession>
<dbReference type="OrthoDB" id="329761at2759"/>
<dbReference type="GeneID" id="20715358"/>
<evidence type="ECO:0000313" key="1">
    <source>
        <dbReference type="EMBL" id="BAM40899.1"/>
    </source>
</evidence>
<dbReference type="OMA" id="CINLIIE"/>
<dbReference type="Proteomes" id="UP000003786">
    <property type="component" value="Chromosome 3"/>
</dbReference>
<dbReference type="VEuPathDB" id="PiroplasmaDB:TOT_030000160"/>